<dbReference type="Proteomes" id="UP000887576">
    <property type="component" value="Unplaced"/>
</dbReference>
<evidence type="ECO:0000313" key="1">
    <source>
        <dbReference type="Proteomes" id="UP000887576"/>
    </source>
</evidence>
<proteinExistence type="predicted"/>
<dbReference type="WBParaSite" id="JU765_v2.g5001.t1">
    <property type="protein sequence ID" value="JU765_v2.g5001.t1"/>
    <property type="gene ID" value="JU765_v2.g5001"/>
</dbReference>
<organism evidence="1 2">
    <name type="scientific">Panagrolaimus sp. JU765</name>
    <dbReference type="NCBI Taxonomy" id="591449"/>
    <lineage>
        <taxon>Eukaryota</taxon>
        <taxon>Metazoa</taxon>
        <taxon>Ecdysozoa</taxon>
        <taxon>Nematoda</taxon>
        <taxon>Chromadorea</taxon>
        <taxon>Rhabditida</taxon>
        <taxon>Tylenchina</taxon>
        <taxon>Panagrolaimomorpha</taxon>
        <taxon>Panagrolaimoidea</taxon>
        <taxon>Panagrolaimidae</taxon>
        <taxon>Panagrolaimus</taxon>
    </lineage>
</organism>
<evidence type="ECO:0000313" key="2">
    <source>
        <dbReference type="WBParaSite" id="JU765_v2.g5001.t1"/>
    </source>
</evidence>
<protein>
    <submittedName>
        <fullName evidence="2">14-3-3 domain-containing protein</fullName>
    </submittedName>
</protein>
<sequence length="257" mass="29282">MNQIFTPEDRIQFATTMSWKEANVFNKVRTIDATTESIKKVVLSQKSLSDEQQNLLSVAYKNSIEPRRSNWRVFQSIVANKEGSEEKQQLAGACLVKFDEELRDICNDVLELLDNYLIPNVSDKRSYVFYLKMKGDYLGYLTEVATDKDRSDYVKECVATYEMAMGVDLDLLEPLRFAVAYNFFLFYREILNAPDKACQLAKRVVDQIDGVDGIGMNLHSGLHTLTIHILDALRLYVQWFKTDDQDAGGETGETGGN</sequence>
<accession>A0AC34RA37</accession>
<reference evidence="2" key="1">
    <citation type="submission" date="2022-11" db="UniProtKB">
        <authorList>
            <consortium name="WormBaseParasite"/>
        </authorList>
    </citation>
    <scope>IDENTIFICATION</scope>
</reference>
<name>A0AC34RA37_9BILA</name>